<organism evidence="7 8">
    <name type="scientific">Ash yellows phytoplasma</name>
    <dbReference type="NCBI Taxonomy" id="35780"/>
    <lineage>
        <taxon>Bacteria</taxon>
        <taxon>Bacillati</taxon>
        <taxon>Mycoplasmatota</taxon>
        <taxon>Mollicutes</taxon>
        <taxon>Acholeplasmatales</taxon>
        <taxon>Acholeplasmataceae</taxon>
        <taxon>Candidatus Phytoplasma</taxon>
        <taxon>16SrVII (Ash yellows group)</taxon>
    </lineage>
</organism>
<keyword evidence="3 5" id="KW-0687">Ribonucleoprotein</keyword>
<dbReference type="SUPFAM" id="SSF52166">
    <property type="entry name" value="Ribosomal protein L4"/>
    <property type="match status" value="1"/>
</dbReference>
<reference evidence="7" key="1">
    <citation type="submission" date="2024-03" db="EMBL/GenBank/DDBJ databases">
        <title>The Complete Genome of 'Candidatus Phytoplasma fraxini' AshY1 from the Ash Yellows Group.</title>
        <authorList>
            <person name="Boehm J.W."/>
            <person name="Huettel B."/>
            <person name="Schneider B."/>
            <person name="Kube M."/>
        </authorList>
    </citation>
    <scope>NUCLEOTIDE SEQUENCE [LARGE SCALE GENOMIC DNA]</scope>
    <source>
        <strain evidence="7">AshY1</strain>
    </source>
</reference>
<dbReference type="PANTHER" id="PTHR10746:SF6">
    <property type="entry name" value="LARGE RIBOSOMAL SUBUNIT PROTEIN UL4M"/>
    <property type="match status" value="1"/>
</dbReference>
<evidence type="ECO:0000256" key="6">
    <source>
        <dbReference type="SAM" id="MobiDB-lite"/>
    </source>
</evidence>
<accession>A0ABZ2UBQ1</accession>
<comment type="similarity">
    <text evidence="1 5">Belongs to the universal ribosomal protein uL4 family.</text>
</comment>
<evidence type="ECO:0000313" key="8">
    <source>
        <dbReference type="Proteomes" id="UP001484199"/>
    </source>
</evidence>
<keyword evidence="8" id="KW-1185">Reference proteome</keyword>
<sequence length="213" mass="24136">MPKCNVFNQQGEFISEIVLSENIFGIKPNQQVLYDVVNQQRGAMRQGTHCTKNRANVSGGGRKPWAQKGTGNARHGSIRSPLWRGGGVAFGPKPRKYSFKINAKIRKLAMNSALTLQKEKDSLIVIDHFEMDNYKTKNFQNLLNKMKIGKNKVLIIVDELQVDDFNNNLIRCTNNLPQVTLETVSHVSVYQILSAKFILMTKKSIDILEEVFK</sequence>
<name>A0ABZ2UBQ1_ASHYP</name>
<protein>
    <recommendedName>
        <fullName evidence="4 5">Large ribosomal subunit protein uL4</fullName>
    </recommendedName>
</protein>
<comment type="function">
    <text evidence="5">Forms part of the polypeptide exit tunnel.</text>
</comment>
<evidence type="ECO:0000256" key="3">
    <source>
        <dbReference type="ARBA" id="ARBA00023274"/>
    </source>
</evidence>
<dbReference type="PANTHER" id="PTHR10746">
    <property type="entry name" value="50S RIBOSOMAL PROTEIN L4"/>
    <property type="match status" value="1"/>
</dbReference>
<comment type="subunit">
    <text evidence="5">Part of the 50S ribosomal subunit.</text>
</comment>
<keyword evidence="5" id="KW-0699">rRNA-binding</keyword>
<evidence type="ECO:0000256" key="1">
    <source>
        <dbReference type="ARBA" id="ARBA00010528"/>
    </source>
</evidence>
<dbReference type="EMBL" id="CP146843">
    <property type="protein sequence ID" value="WYY26187.1"/>
    <property type="molecule type" value="Genomic_DNA"/>
</dbReference>
<dbReference type="Proteomes" id="UP001484199">
    <property type="component" value="Chromosome"/>
</dbReference>
<keyword evidence="2 5" id="KW-0689">Ribosomal protein</keyword>
<gene>
    <name evidence="5" type="primary">rplD</name>
    <name evidence="7" type="ORF">AshY1_00310</name>
</gene>
<dbReference type="InterPro" id="IPR002136">
    <property type="entry name" value="Ribosomal_uL4"/>
</dbReference>
<dbReference type="NCBIfam" id="TIGR03953">
    <property type="entry name" value="rplD_bact"/>
    <property type="match status" value="1"/>
</dbReference>
<evidence type="ECO:0000256" key="4">
    <source>
        <dbReference type="ARBA" id="ARBA00035244"/>
    </source>
</evidence>
<evidence type="ECO:0000256" key="2">
    <source>
        <dbReference type="ARBA" id="ARBA00022980"/>
    </source>
</evidence>
<evidence type="ECO:0000313" key="7">
    <source>
        <dbReference type="EMBL" id="WYY26187.1"/>
    </source>
</evidence>
<proteinExistence type="inferred from homology"/>
<dbReference type="GO" id="GO:0005840">
    <property type="term" value="C:ribosome"/>
    <property type="evidence" value="ECO:0007669"/>
    <property type="project" value="UniProtKB-KW"/>
</dbReference>
<dbReference type="Pfam" id="PF00573">
    <property type="entry name" value="Ribosomal_L4"/>
    <property type="match status" value="1"/>
</dbReference>
<dbReference type="Gene3D" id="3.40.1370.10">
    <property type="match status" value="1"/>
</dbReference>
<dbReference type="InterPro" id="IPR023574">
    <property type="entry name" value="Ribosomal_uL4_dom_sf"/>
</dbReference>
<feature type="region of interest" description="Disordered" evidence="6">
    <location>
        <begin position="51"/>
        <end position="77"/>
    </location>
</feature>
<evidence type="ECO:0000256" key="5">
    <source>
        <dbReference type="HAMAP-Rule" id="MF_01328"/>
    </source>
</evidence>
<keyword evidence="5" id="KW-0694">RNA-binding</keyword>
<dbReference type="RefSeq" id="WP_341266597.1">
    <property type="nucleotide sequence ID" value="NZ_CP146843.1"/>
</dbReference>
<dbReference type="InterPro" id="IPR013005">
    <property type="entry name" value="Ribosomal_uL4-like"/>
</dbReference>
<dbReference type="HAMAP" id="MF_01328_B">
    <property type="entry name" value="Ribosomal_uL4_B"/>
    <property type="match status" value="1"/>
</dbReference>
<comment type="function">
    <text evidence="5">One of the primary rRNA binding proteins, this protein initially binds near the 5'-end of the 23S rRNA. It is important during the early stages of 50S assembly. It makes multiple contacts with different domains of the 23S rRNA in the assembled 50S subunit and ribosome.</text>
</comment>